<keyword evidence="6" id="KW-0676">Redox-active center</keyword>
<dbReference type="RefSeq" id="WP_014451278.1">
    <property type="nucleotide sequence ID" value="NC_017095.1"/>
</dbReference>
<dbReference type="STRING" id="771875.Ferpe_0703"/>
<dbReference type="Proteomes" id="UP000007384">
    <property type="component" value="Chromosome"/>
</dbReference>
<dbReference type="HOGENOM" id="CLU_003291_1_0_0"/>
<dbReference type="InterPro" id="IPR050260">
    <property type="entry name" value="FAD-bd_OxRdtase"/>
</dbReference>
<comment type="similarity">
    <text evidence="2">Belongs to the class-III pyridine nucleotide-disulfide oxidoreductase family.</text>
</comment>
<accession>H9UBD3</accession>
<reference evidence="9" key="1">
    <citation type="submission" date="2012-03" db="EMBL/GenBank/DDBJ databases">
        <title>Complete sequence of Fervidobacterium pennivorans DSM 9078.</title>
        <authorList>
            <consortium name="US DOE Joint Genome Institute"/>
            <person name="Lucas S."/>
            <person name="Han J."/>
            <person name="Lapidus A."/>
            <person name="Cheng J.-F."/>
            <person name="Goodwin L."/>
            <person name="Pitluck S."/>
            <person name="Peters L."/>
            <person name="Ovchinnikova G."/>
            <person name="Lu M."/>
            <person name="Detter J.C."/>
            <person name="Han C."/>
            <person name="Tapia R."/>
            <person name="Land M."/>
            <person name="Hauser L."/>
            <person name="Kyrpides N."/>
            <person name="Ivanova N."/>
            <person name="Pagani I."/>
            <person name="Noll K.M."/>
            <person name="Woyke T."/>
        </authorList>
    </citation>
    <scope>NUCLEOTIDE SEQUENCE</scope>
    <source>
        <strain evidence="9">DSM 9078</strain>
    </source>
</reference>
<dbReference type="PRINTS" id="PR00368">
    <property type="entry name" value="FADPNR"/>
</dbReference>
<evidence type="ECO:0000259" key="8">
    <source>
        <dbReference type="Pfam" id="PF07992"/>
    </source>
</evidence>
<dbReference type="eggNOG" id="COG0446">
    <property type="taxonomic scope" value="Bacteria"/>
</dbReference>
<dbReference type="GO" id="GO:0016491">
    <property type="term" value="F:oxidoreductase activity"/>
    <property type="evidence" value="ECO:0007669"/>
    <property type="project" value="UniProtKB-KW"/>
</dbReference>
<dbReference type="AlphaFoldDB" id="H9UBD3"/>
<name>H9UBD3_FERPD</name>
<organism evidence="9 10">
    <name type="scientific">Fervidobacterium pennivorans (strain DSM 9078 / Ven5)</name>
    <dbReference type="NCBI Taxonomy" id="771875"/>
    <lineage>
        <taxon>Bacteria</taxon>
        <taxon>Thermotogati</taxon>
        <taxon>Thermotogota</taxon>
        <taxon>Thermotogae</taxon>
        <taxon>Thermotogales</taxon>
        <taxon>Fervidobacteriaceae</taxon>
        <taxon>Fervidobacterium</taxon>
    </lineage>
</organism>
<evidence type="ECO:0000259" key="7">
    <source>
        <dbReference type="Pfam" id="PF02852"/>
    </source>
</evidence>
<dbReference type="SUPFAM" id="SSF55424">
    <property type="entry name" value="FAD/NAD-linked reductases, dimerisation (C-terminal) domain"/>
    <property type="match status" value="1"/>
</dbReference>
<dbReference type="Pfam" id="PF02852">
    <property type="entry name" value="Pyr_redox_dim"/>
    <property type="match status" value="1"/>
</dbReference>
<dbReference type="InterPro" id="IPR023753">
    <property type="entry name" value="FAD/NAD-binding_dom"/>
</dbReference>
<evidence type="ECO:0000256" key="4">
    <source>
        <dbReference type="ARBA" id="ARBA00022827"/>
    </source>
</evidence>
<keyword evidence="10" id="KW-1185">Reference proteome</keyword>
<dbReference type="SUPFAM" id="SSF51905">
    <property type="entry name" value="FAD/NAD(P)-binding domain"/>
    <property type="match status" value="1"/>
</dbReference>
<keyword evidence="3" id="KW-0285">Flavoprotein</keyword>
<evidence type="ECO:0000256" key="6">
    <source>
        <dbReference type="ARBA" id="ARBA00023284"/>
    </source>
</evidence>
<dbReference type="KEGG" id="fpe:Ferpe_0703"/>
<evidence type="ECO:0000256" key="3">
    <source>
        <dbReference type="ARBA" id="ARBA00022630"/>
    </source>
</evidence>
<sequence length="445" mass="49343">MKIVVIGCTHAGTAFTKTVKELYPDVEVKIFERNDTVSFLSCGIALHIHGVVEDVNKLFYASADTLRQLGADPYMRTEVTAVDLDSKKIKYRKLDTGEEGEESFDKIMITTGSWPVIPNVPGVDLEGIKLSKNFYHAKEIKEASKNAKNIVIVGAGLIGVELAEAFRANGKEVTLIDLENRILAKYLDKEFSDEVEDLFVQNGIKLALGERVLEFSGNGKVEKVVTDKNEYPADLVILATGFRPVTEMFKGQLEMLPNGAIIVDSSMRTSKKDVFAAGDCAAVYFTPAGRYEYIPLATNAVRMGTIAAINLFEDRIKYQGTQGTSGVKLFGYNIAATGITENWAKSLKLEVDNVTITESTRPEFMPVYKPVTLKIVYDKKSHIILGAQLISEEDVTEAINTLSIVISKKMTLEELAFSDFFFQPYFNKPWNFVNTTALAGLKKYI</sequence>
<dbReference type="PANTHER" id="PTHR43429">
    <property type="entry name" value="PYRIDINE NUCLEOTIDE-DISULFIDE OXIDOREDUCTASE DOMAIN-CONTAINING"/>
    <property type="match status" value="1"/>
</dbReference>
<evidence type="ECO:0000313" key="10">
    <source>
        <dbReference type="Proteomes" id="UP000007384"/>
    </source>
</evidence>
<protein>
    <submittedName>
        <fullName evidence="9">NAD(FAD)-dependent dehydrogenase</fullName>
    </submittedName>
</protein>
<feature type="domain" description="FAD/NAD(P)-binding" evidence="8">
    <location>
        <begin position="1"/>
        <end position="304"/>
    </location>
</feature>
<dbReference type="InterPro" id="IPR036188">
    <property type="entry name" value="FAD/NAD-bd_sf"/>
</dbReference>
<dbReference type="Pfam" id="PF07992">
    <property type="entry name" value="Pyr_redox_2"/>
    <property type="match status" value="1"/>
</dbReference>
<comment type="cofactor">
    <cofactor evidence="1">
        <name>FAD</name>
        <dbReference type="ChEBI" id="CHEBI:57692"/>
    </cofactor>
</comment>
<dbReference type="EMBL" id="CP003260">
    <property type="protein sequence ID" value="AFG34826.1"/>
    <property type="molecule type" value="Genomic_DNA"/>
</dbReference>
<proteinExistence type="inferred from homology"/>
<dbReference type="InterPro" id="IPR004099">
    <property type="entry name" value="Pyr_nucl-diS_OxRdtase_dimer"/>
</dbReference>
<dbReference type="PATRIC" id="fig|771875.3.peg.719"/>
<gene>
    <name evidence="9" type="ordered locus">Ferpe_0703</name>
</gene>
<evidence type="ECO:0000256" key="5">
    <source>
        <dbReference type="ARBA" id="ARBA00023002"/>
    </source>
</evidence>
<keyword evidence="5" id="KW-0560">Oxidoreductase</keyword>
<evidence type="ECO:0000256" key="2">
    <source>
        <dbReference type="ARBA" id="ARBA00009130"/>
    </source>
</evidence>
<keyword evidence="4" id="KW-0274">FAD</keyword>
<dbReference type="PRINTS" id="PR00411">
    <property type="entry name" value="PNDRDTASEI"/>
</dbReference>
<dbReference type="InterPro" id="IPR016156">
    <property type="entry name" value="FAD/NAD-linked_Rdtase_dimer_sf"/>
</dbReference>
<evidence type="ECO:0000256" key="1">
    <source>
        <dbReference type="ARBA" id="ARBA00001974"/>
    </source>
</evidence>
<dbReference type="Gene3D" id="3.30.390.30">
    <property type="match status" value="1"/>
</dbReference>
<dbReference type="PANTHER" id="PTHR43429:SF1">
    <property type="entry name" value="NAD(P)H SULFUR OXIDOREDUCTASE (COA-DEPENDENT)"/>
    <property type="match status" value="1"/>
</dbReference>
<dbReference type="OrthoDB" id="9802028at2"/>
<feature type="domain" description="Pyridine nucleotide-disulphide oxidoreductase dimerisation" evidence="7">
    <location>
        <begin position="326"/>
        <end position="427"/>
    </location>
</feature>
<dbReference type="Gene3D" id="3.50.50.60">
    <property type="entry name" value="FAD/NAD(P)-binding domain"/>
    <property type="match status" value="2"/>
</dbReference>
<evidence type="ECO:0000313" key="9">
    <source>
        <dbReference type="EMBL" id="AFG34826.1"/>
    </source>
</evidence>